<evidence type="ECO:0000256" key="6">
    <source>
        <dbReference type="ARBA" id="ARBA00023136"/>
    </source>
</evidence>
<proteinExistence type="predicted"/>
<feature type="transmembrane region" description="Helical" evidence="7">
    <location>
        <begin position="263"/>
        <end position="280"/>
    </location>
</feature>
<dbReference type="PROSITE" id="PS50928">
    <property type="entry name" value="ABC_TM1"/>
    <property type="match status" value="1"/>
</dbReference>
<sequence>MINNSKSRKVFQIFNAVFITLITVSCLIPILNVLSISFSSSQAIIENRVGLLPVQFTLDAYKYVVKSDQFWKASMISLERVMLGVPISILLTIMAAYPLSKSEKQFPERKWYVGYFIIPMVFGGGLIPTYYVISKLHMIDTIWALVLPPAVNIFNVILVMNFFRNIPGELEESAMLDGANQWVILSKIYIPLSKPSIATITLFALVFQWNSWFDGLIYCNYTDNYPLQSYLQTIVTSTKEAVFEGDVTMIMQLLNLNSQNIEAAQIFIAMLPLLVIYPFLQKYFTSGLTLGSVKG</sequence>
<dbReference type="Proteomes" id="UP000436047">
    <property type="component" value="Unassembled WGS sequence"/>
</dbReference>
<protein>
    <submittedName>
        <fullName evidence="9">Carbohydrate ABC transporter permease</fullName>
    </submittedName>
</protein>
<feature type="transmembrane region" description="Helical" evidence="7">
    <location>
        <begin position="184"/>
        <end position="207"/>
    </location>
</feature>
<dbReference type="InterPro" id="IPR000515">
    <property type="entry name" value="MetI-like"/>
</dbReference>
<evidence type="ECO:0000256" key="1">
    <source>
        <dbReference type="ARBA" id="ARBA00004651"/>
    </source>
</evidence>
<feature type="transmembrane region" description="Helical" evidence="7">
    <location>
        <begin position="81"/>
        <end position="99"/>
    </location>
</feature>
<dbReference type="SUPFAM" id="SSF161098">
    <property type="entry name" value="MetI-like"/>
    <property type="match status" value="1"/>
</dbReference>
<keyword evidence="2" id="KW-0813">Transport</keyword>
<evidence type="ECO:0000256" key="3">
    <source>
        <dbReference type="ARBA" id="ARBA00022475"/>
    </source>
</evidence>
<feature type="transmembrane region" description="Helical" evidence="7">
    <location>
        <begin position="142"/>
        <end position="163"/>
    </location>
</feature>
<name>A0A6N7WQN3_9FIRM</name>
<dbReference type="RefSeq" id="WP_154468327.1">
    <property type="nucleotide sequence ID" value="NZ_VUMI01000099.1"/>
</dbReference>
<accession>A0A6N7WQN3</accession>
<feature type="transmembrane region" description="Helical" evidence="7">
    <location>
        <begin position="111"/>
        <end position="130"/>
    </location>
</feature>
<dbReference type="GO" id="GO:0005886">
    <property type="term" value="C:plasma membrane"/>
    <property type="evidence" value="ECO:0007669"/>
    <property type="project" value="UniProtKB-SubCell"/>
</dbReference>
<keyword evidence="10" id="KW-1185">Reference proteome</keyword>
<dbReference type="GeneID" id="86056911"/>
<comment type="caution">
    <text evidence="9">The sequence shown here is derived from an EMBL/GenBank/DDBJ whole genome shotgun (WGS) entry which is preliminary data.</text>
</comment>
<evidence type="ECO:0000313" key="9">
    <source>
        <dbReference type="EMBL" id="MSS91994.1"/>
    </source>
</evidence>
<dbReference type="PANTHER" id="PTHR43744:SF9">
    <property type="entry name" value="POLYGALACTURONAN_RHAMNOGALACTURONAN TRANSPORT SYSTEM PERMEASE PROTEIN YTCP"/>
    <property type="match status" value="1"/>
</dbReference>
<evidence type="ECO:0000259" key="8">
    <source>
        <dbReference type="PROSITE" id="PS50928"/>
    </source>
</evidence>
<keyword evidence="5 7" id="KW-1133">Transmembrane helix</keyword>
<feature type="domain" description="ABC transmembrane type-1" evidence="8">
    <location>
        <begin position="74"/>
        <end position="280"/>
    </location>
</feature>
<evidence type="ECO:0000256" key="5">
    <source>
        <dbReference type="ARBA" id="ARBA00022989"/>
    </source>
</evidence>
<dbReference type="GO" id="GO:0055085">
    <property type="term" value="P:transmembrane transport"/>
    <property type="evidence" value="ECO:0007669"/>
    <property type="project" value="InterPro"/>
</dbReference>
<evidence type="ECO:0000313" key="10">
    <source>
        <dbReference type="Proteomes" id="UP000436047"/>
    </source>
</evidence>
<dbReference type="CDD" id="cd06261">
    <property type="entry name" value="TM_PBP2"/>
    <property type="match status" value="1"/>
</dbReference>
<dbReference type="EMBL" id="VUMI01000099">
    <property type="protein sequence ID" value="MSS91994.1"/>
    <property type="molecule type" value="Genomic_DNA"/>
</dbReference>
<dbReference type="PANTHER" id="PTHR43744">
    <property type="entry name" value="ABC TRANSPORTER PERMEASE PROTEIN MG189-RELATED-RELATED"/>
    <property type="match status" value="1"/>
</dbReference>
<evidence type="ECO:0000256" key="7">
    <source>
        <dbReference type="SAM" id="Phobius"/>
    </source>
</evidence>
<gene>
    <name evidence="9" type="ORF">FYJ45_28440</name>
</gene>
<dbReference type="PROSITE" id="PS51257">
    <property type="entry name" value="PROKAR_LIPOPROTEIN"/>
    <property type="match status" value="1"/>
</dbReference>
<dbReference type="Gene3D" id="1.10.3720.10">
    <property type="entry name" value="MetI-like"/>
    <property type="match status" value="1"/>
</dbReference>
<evidence type="ECO:0000256" key="2">
    <source>
        <dbReference type="ARBA" id="ARBA00022448"/>
    </source>
</evidence>
<reference evidence="9 10" key="1">
    <citation type="submission" date="2019-08" db="EMBL/GenBank/DDBJ databases">
        <title>In-depth cultivation of the pig gut microbiome towards novel bacterial diversity and tailored functional studies.</title>
        <authorList>
            <person name="Wylensek D."/>
            <person name="Hitch T.C.A."/>
            <person name="Clavel T."/>
        </authorList>
    </citation>
    <scope>NUCLEOTIDE SEQUENCE [LARGE SCALE GENOMIC DNA]</scope>
    <source>
        <strain evidence="9 10">WCA-389-WT-23B</strain>
    </source>
</reference>
<dbReference type="InterPro" id="IPR035906">
    <property type="entry name" value="MetI-like_sf"/>
</dbReference>
<dbReference type="AlphaFoldDB" id="A0A6N7WQN3"/>
<feature type="transmembrane region" description="Helical" evidence="7">
    <location>
        <begin position="12"/>
        <end position="31"/>
    </location>
</feature>
<organism evidence="9 10">
    <name type="scientific">Eisenbergiella porci</name>
    <dbReference type="NCBI Taxonomy" id="2652274"/>
    <lineage>
        <taxon>Bacteria</taxon>
        <taxon>Bacillati</taxon>
        <taxon>Bacillota</taxon>
        <taxon>Clostridia</taxon>
        <taxon>Lachnospirales</taxon>
        <taxon>Lachnospiraceae</taxon>
        <taxon>Eisenbergiella</taxon>
    </lineage>
</organism>
<keyword evidence="4 7" id="KW-0812">Transmembrane</keyword>
<keyword evidence="3" id="KW-1003">Cell membrane</keyword>
<comment type="subcellular location">
    <subcellularLocation>
        <location evidence="1">Cell membrane</location>
        <topology evidence="1">Multi-pass membrane protein</topology>
    </subcellularLocation>
</comment>
<evidence type="ECO:0000256" key="4">
    <source>
        <dbReference type="ARBA" id="ARBA00022692"/>
    </source>
</evidence>
<keyword evidence="6 7" id="KW-0472">Membrane</keyword>